<evidence type="ECO:0000313" key="8">
    <source>
        <dbReference type="EMBL" id="CAD8095760.1"/>
    </source>
</evidence>
<dbReference type="EMBL" id="CAJJDM010000102">
    <property type="protein sequence ID" value="CAD8095760.1"/>
    <property type="molecule type" value="Genomic_DNA"/>
</dbReference>
<dbReference type="InterPro" id="IPR023753">
    <property type="entry name" value="FAD/NAD-binding_dom"/>
</dbReference>
<keyword evidence="3 6" id="KW-0274">FAD</keyword>
<protein>
    <recommendedName>
        <fullName evidence="6">NADPH:adrenodoxin oxidoreductase, mitochondrial</fullName>
        <ecNumber evidence="6">1.18.1.6</ecNumber>
    </recommendedName>
</protein>
<name>A0A8S1NVS8_PARPR</name>
<keyword evidence="6" id="KW-0496">Mitochondrion</keyword>
<dbReference type="PANTHER" id="PTHR48467">
    <property type="entry name" value="GLUTAMATE SYNTHASE 1 [NADH], CHLOROPLASTIC-LIKE"/>
    <property type="match status" value="1"/>
</dbReference>
<dbReference type="Pfam" id="PF07992">
    <property type="entry name" value="Pyr_redox_2"/>
    <property type="match status" value="1"/>
</dbReference>
<evidence type="ECO:0000256" key="6">
    <source>
        <dbReference type="PIRNR" id="PIRNR000362"/>
    </source>
</evidence>
<keyword evidence="2 6" id="KW-0285">Flavoprotein</keyword>
<comment type="subcellular location">
    <subcellularLocation>
        <location evidence="6">Mitochondrion</location>
    </subcellularLocation>
</comment>
<gene>
    <name evidence="8" type="ORF">PPRIM_AZ9-3.1.T0990138</name>
</gene>
<comment type="similarity">
    <text evidence="6">Belongs to the ferredoxin--NADP reductase type 1 family.</text>
</comment>
<evidence type="ECO:0000256" key="2">
    <source>
        <dbReference type="ARBA" id="ARBA00022630"/>
    </source>
</evidence>
<evidence type="ECO:0000259" key="7">
    <source>
        <dbReference type="Pfam" id="PF07992"/>
    </source>
</evidence>
<evidence type="ECO:0000256" key="4">
    <source>
        <dbReference type="ARBA" id="ARBA00022857"/>
    </source>
</evidence>
<dbReference type="GO" id="GO:0016491">
    <property type="term" value="F:oxidoreductase activity"/>
    <property type="evidence" value="ECO:0007669"/>
    <property type="project" value="UniProtKB-KW"/>
</dbReference>
<proteinExistence type="inferred from homology"/>
<keyword evidence="4 6" id="KW-0521">NADP</keyword>
<dbReference type="InterPro" id="IPR055275">
    <property type="entry name" value="Ferredox_Rdtase"/>
</dbReference>
<dbReference type="PANTHER" id="PTHR48467:SF1">
    <property type="entry name" value="GLUTAMATE SYNTHASE 1 [NADH], CHLOROPLASTIC-LIKE"/>
    <property type="match status" value="1"/>
</dbReference>
<comment type="cofactor">
    <cofactor evidence="1 6">
        <name>FAD</name>
        <dbReference type="ChEBI" id="CHEBI:57692"/>
    </cofactor>
</comment>
<dbReference type="InterPro" id="IPR021163">
    <property type="entry name" value="Ferredox_Rdtase_adrenod"/>
</dbReference>
<dbReference type="OMA" id="RFNFIGN"/>
<keyword evidence="5 6" id="KW-0560">Oxidoreductase</keyword>
<dbReference type="PIRSF" id="PIRSF000362">
    <property type="entry name" value="FNR"/>
    <property type="match status" value="1"/>
</dbReference>
<dbReference type="Proteomes" id="UP000688137">
    <property type="component" value="Unassembled WGS sequence"/>
</dbReference>
<evidence type="ECO:0000256" key="5">
    <source>
        <dbReference type="ARBA" id="ARBA00023002"/>
    </source>
</evidence>
<evidence type="ECO:0000256" key="3">
    <source>
        <dbReference type="ARBA" id="ARBA00022827"/>
    </source>
</evidence>
<comment type="caution">
    <text evidence="8">The sequence shown here is derived from an EMBL/GenBank/DDBJ whole genome shotgun (WGS) entry which is preliminary data.</text>
</comment>
<evidence type="ECO:0000256" key="1">
    <source>
        <dbReference type="ARBA" id="ARBA00001974"/>
    </source>
</evidence>
<evidence type="ECO:0000313" key="9">
    <source>
        <dbReference type="Proteomes" id="UP000688137"/>
    </source>
</evidence>
<dbReference type="AlphaFoldDB" id="A0A8S1NVS8"/>
<reference evidence="8" key="1">
    <citation type="submission" date="2021-01" db="EMBL/GenBank/DDBJ databases">
        <authorList>
            <consortium name="Genoscope - CEA"/>
            <person name="William W."/>
        </authorList>
    </citation>
    <scope>NUCLEOTIDE SEQUENCE</scope>
</reference>
<organism evidence="8 9">
    <name type="scientific">Paramecium primaurelia</name>
    <dbReference type="NCBI Taxonomy" id="5886"/>
    <lineage>
        <taxon>Eukaryota</taxon>
        <taxon>Sar</taxon>
        <taxon>Alveolata</taxon>
        <taxon>Ciliophora</taxon>
        <taxon>Intramacronucleata</taxon>
        <taxon>Oligohymenophorea</taxon>
        <taxon>Peniculida</taxon>
        <taxon>Parameciidae</taxon>
        <taxon>Paramecium</taxon>
    </lineage>
</organism>
<accession>A0A8S1NVS8</accession>
<comment type="catalytic activity">
    <reaction evidence="6">
        <text>2 reduced [adrenodoxin] + NADP(+) + H(+) = 2 oxidized [adrenodoxin] + NADPH</text>
        <dbReference type="Rhea" id="RHEA:42312"/>
        <dbReference type="Rhea" id="RHEA-COMP:9998"/>
        <dbReference type="Rhea" id="RHEA-COMP:9999"/>
        <dbReference type="ChEBI" id="CHEBI:15378"/>
        <dbReference type="ChEBI" id="CHEBI:33737"/>
        <dbReference type="ChEBI" id="CHEBI:33738"/>
        <dbReference type="ChEBI" id="CHEBI:57783"/>
        <dbReference type="ChEBI" id="CHEBI:58349"/>
        <dbReference type="EC" id="1.18.1.6"/>
    </reaction>
</comment>
<feature type="domain" description="FAD/NAD(P)-binding" evidence="7">
    <location>
        <begin position="22"/>
        <end position="179"/>
    </location>
</feature>
<dbReference type="EC" id="1.18.1.6" evidence="6"/>
<keyword evidence="9" id="KW-1185">Reference proteome</keyword>
<sequence length="490" mass="56794">MIKFGSNYASKIQHLYSNKPFSFAIIGSGPAGLYTAKHLFNDIENINIHVFEQDICPTGLIRYGMAPDHQRIKRVAEELLTIKQYEQCHYFGGVSIGKDISINELDQMYSGVFYAFGAQIDKQLNIKGEQLQNVYSARQIVNWYNSHPDYYDIDINFKNKNNIAIIGNGNVALDIARIFGLNQDELHKTDINEISIQKLKNNQINNIIILGRRGLVQSQFSLKELREMTKFSQFRFLLYKPDLLWSLNEESQTECKDLGINYGNVTRGNRRKLEFMKSFEIIEDEVTMNAILKQQNNNGKINIILRFLLTPLEIEKKDDKLNLKLQHNQLSGKPFNQIAIPLNQQTNLECDMIIKSVGYQSHNIDNDLPWNHEQNIVDNSDGCIKKDHQKLKTGSYTCGWIKTGPKGVIDSTFASSQETIVNFKNHMDADLIRNVNDPYQQVVNILRQRSINYIDFKVWDRINEYEIQQGQKQQKPRIKITRNKDFLQFL</sequence>